<dbReference type="Proteomes" id="UP000014809">
    <property type="component" value="Chromosome"/>
</dbReference>
<dbReference type="STRING" id="1200352.A606_03290"/>
<accession>S4XCJ2</accession>
<evidence type="ECO:0000313" key="2">
    <source>
        <dbReference type="Proteomes" id="UP000014809"/>
    </source>
</evidence>
<proteinExistence type="predicted"/>
<protein>
    <submittedName>
        <fullName evidence="1">Uncharacterized protein</fullName>
    </submittedName>
</protein>
<sequence length="72" mass="6924">MQFSDLLFQFGAAGGVVGGGPGAIATVDFCLSNPGPECLAVDAELLGDPGDRSSAGVGVLACVECHAGGSLA</sequence>
<dbReference type="AlphaFoldDB" id="S4XCJ2"/>
<keyword evidence="2" id="KW-1185">Reference proteome</keyword>
<gene>
    <name evidence="1" type="ORF">A606_03290</name>
</gene>
<dbReference type="EMBL" id="CP003696">
    <property type="protein sequence ID" value="AGP30311.1"/>
    <property type="molecule type" value="Genomic_DNA"/>
</dbReference>
<name>S4XCJ2_9CORY</name>
<reference evidence="1 2" key="1">
    <citation type="submission" date="2012-06" db="EMBL/GenBank/DDBJ databases">
        <title>Complete genome sequence of Corynebacterium terpenotabidum Y-11 (=DSM 44721).</title>
        <authorList>
            <person name="Ruckert C."/>
            <person name="Albersmeier A."/>
            <person name="Al-Dilaimi A."/>
            <person name="Szczepanowski R."/>
            <person name="Kalinowski J."/>
        </authorList>
    </citation>
    <scope>NUCLEOTIDE SEQUENCE [LARGE SCALE GENOMIC DNA]</scope>
    <source>
        <strain evidence="1 2">Y-11</strain>
    </source>
</reference>
<dbReference type="KEGG" id="cter:A606_03290"/>
<evidence type="ECO:0000313" key="1">
    <source>
        <dbReference type="EMBL" id="AGP30311.1"/>
    </source>
</evidence>
<organism evidence="1 2">
    <name type="scientific">Corynebacterium terpenotabidum Y-11</name>
    <dbReference type="NCBI Taxonomy" id="1200352"/>
    <lineage>
        <taxon>Bacteria</taxon>
        <taxon>Bacillati</taxon>
        <taxon>Actinomycetota</taxon>
        <taxon>Actinomycetes</taxon>
        <taxon>Mycobacteriales</taxon>
        <taxon>Corynebacteriaceae</taxon>
        <taxon>Corynebacterium</taxon>
    </lineage>
</organism>
<dbReference type="HOGENOM" id="CLU_2715564_0_0_11"/>